<dbReference type="EMBL" id="KL363288">
    <property type="protein sequence ID" value="KFD48632.1"/>
    <property type="molecule type" value="Genomic_DNA"/>
</dbReference>
<reference evidence="1 2" key="1">
    <citation type="journal article" date="2014" name="Nat. Genet.">
        <title>Genome and transcriptome of the porcine whipworm Trichuris suis.</title>
        <authorList>
            <person name="Jex A.R."/>
            <person name="Nejsum P."/>
            <person name="Schwarz E.M."/>
            <person name="Hu L."/>
            <person name="Young N.D."/>
            <person name="Hall R.S."/>
            <person name="Korhonen P.K."/>
            <person name="Liao S."/>
            <person name="Thamsborg S."/>
            <person name="Xia J."/>
            <person name="Xu P."/>
            <person name="Wang S."/>
            <person name="Scheerlinck J.P."/>
            <person name="Hofmann A."/>
            <person name="Sternberg P.W."/>
            <person name="Wang J."/>
            <person name="Gasser R.B."/>
        </authorList>
    </citation>
    <scope>NUCLEOTIDE SEQUENCE [LARGE SCALE GENOMIC DNA]</scope>
    <source>
        <strain evidence="1">DCEP-RM93M</strain>
    </source>
</reference>
<proteinExistence type="predicted"/>
<protein>
    <submittedName>
        <fullName evidence="1">Uncharacterized protein</fullName>
    </submittedName>
</protein>
<evidence type="ECO:0000313" key="2">
    <source>
        <dbReference type="Proteomes" id="UP000030764"/>
    </source>
</evidence>
<organism evidence="1 2">
    <name type="scientific">Trichuris suis</name>
    <name type="common">pig whipworm</name>
    <dbReference type="NCBI Taxonomy" id="68888"/>
    <lineage>
        <taxon>Eukaryota</taxon>
        <taxon>Metazoa</taxon>
        <taxon>Ecdysozoa</taxon>
        <taxon>Nematoda</taxon>
        <taxon>Enoplea</taxon>
        <taxon>Dorylaimia</taxon>
        <taxon>Trichinellida</taxon>
        <taxon>Trichuridae</taxon>
        <taxon>Trichuris</taxon>
    </lineage>
</organism>
<evidence type="ECO:0000313" key="1">
    <source>
        <dbReference type="EMBL" id="KFD48632.1"/>
    </source>
</evidence>
<dbReference type="Proteomes" id="UP000030764">
    <property type="component" value="Unassembled WGS sequence"/>
</dbReference>
<dbReference type="AlphaFoldDB" id="A0A085LUI6"/>
<gene>
    <name evidence="1" type="ORF">M513_10487</name>
</gene>
<name>A0A085LUI6_9BILA</name>
<accession>A0A085LUI6</accession>
<keyword evidence="2" id="KW-1185">Reference proteome</keyword>
<sequence>MAKSATNALVGVAPRRSNQTVLSRTAQRVIRTIVRHRLTGTTAATLGWRRTRAINCLSRRAWHLHDVPFSDRPEKHCLNIGGPFLYPTILLSAHLWAQNFLLQFQGAQVRHVHPRCTRGSSQTPHVTGQLRIACAKR</sequence>